<dbReference type="SUPFAM" id="SSF64005">
    <property type="entry name" value="Undecaprenyl diphosphate synthase"/>
    <property type="match status" value="1"/>
</dbReference>
<proteinExistence type="inferred from homology"/>
<dbReference type="GO" id="GO:0000287">
    <property type="term" value="F:magnesium ion binding"/>
    <property type="evidence" value="ECO:0007669"/>
    <property type="project" value="UniProtKB-UniRule"/>
</dbReference>
<dbReference type="InterPro" id="IPR036424">
    <property type="entry name" value="UPP_synth-like_sf"/>
</dbReference>
<evidence type="ECO:0000256" key="2">
    <source>
        <dbReference type="HAMAP-Rule" id="MF_01139"/>
    </source>
</evidence>
<comment type="cofactor">
    <cofactor evidence="2">
        <name>Mg(2+)</name>
        <dbReference type="ChEBI" id="CHEBI:18420"/>
    </cofactor>
    <text evidence="2">Binds 2 magnesium ions per subunit.</text>
</comment>
<feature type="active site" evidence="2">
    <location>
        <position position="22"/>
    </location>
</feature>
<name>A0A2I1K6Q8_9LACT</name>
<dbReference type="EMBL" id="PKGZ01000003">
    <property type="protein sequence ID" value="PKY91318.1"/>
    <property type="molecule type" value="Genomic_DNA"/>
</dbReference>
<feature type="binding site" evidence="2">
    <location>
        <position position="212"/>
    </location>
    <ligand>
        <name>Mg(2+)</name>
        <dbReference type="ChEBI" id="CHEBI:18420"/>
    </ligand>
</feature>
<comment type="similarity">
    <text evidence="2">Belongs to the UPP synthase family.</text>
</comment>
<dbReference type="Proteomes" id="UP000234775">
    <property type="component" value="Unassembled WGS sequence"/>
</dbReference>
<dbReference type="InterPro" id="IPR001441">
    <property type="entry name" value="UPP_synth-like"/>
</dbReference>
<protein>
    <recommendedName>
        <fullName evidence="2">Isoprenyl transferase</fullName>
        <ecNumber evidence="2">2.5.1.-</ecNumber>
    </recommendedName>
</protein>
<dbReference type="Gene3D" id="3.40.1180.10">
    <property type="entry name" value="Decaprenyl diphosphate synthase-like"/>
    <property type="match status" value="1"/>
</dbReference>
<dbReference type="NCBIfam" id="TIGR00055">
    <property type="entry name" value="uppS"/>
    <property type="match status" value="1"/>
</dbReference>
<dbReference type="GO" id="GO:0030145">
    <property type="term" value="F:manganese ion binding"/>
    <property type="evidence" value="ECO:0007669"/>
    <property type="project" value="TreeGrafter"/>
</dbReference>
<comment type="caution">
    <text evidence="3">The sequence shown here is derived from an EMBL/GenBank/DDBJ whole genome shotgun (WGS) entry which is preliminary data.</text>
</comment>
<feature type="active site" description="Proton acceptor" evidence="2">
    <location>
        <position position="70"/>
    </location>
</feature>
<organism evidence="3 4">
    <name type="scientific">Aerococcus christensenii</name>
    <dbReference type="NCBI Taxonomy" id="87541"/>
    <lineage>
        <taxon>Bacteria</taxon>
        <taxon>Bacillati</taxon>
        <taxon>Bacillota</taxon>
        <taxon>Bacilli</taxon>
        <taxon>Lactobacillales</taxon>
        <taxon>Aerococcaceae</taxon>
        <taxon>Aerococcus</taxon>
    </lineage>
</organism>
<feature type="binding site" evidence="2">
    <location>
        <begin position="67"/>
        <end position="69"/>
    </location>
    <ligand>
        <name>substrate</name>
    </ligand>
</feature>
<dbReference type="PROSITE" id="PS01066">
    <property type="entry name" value="UPP_SYNTHASE"/>
    <property type="match status" value="1"/>
</dbReference>
<dbReference type="CDD" id="cd00475">
    <property type="entry name" value="Cis_IPPS"/>
    <property type="match status" value="1"/>
</dbReference>
<feature type="binding site" evidence="2">
    <location>
        <position position="22"/>
    </location>
    <ligand>
        <name>Mg(2+)</name>
        <dbReference type="ChEBI" id="CHEBI:18420"/>
    </ligand>
</feature>
<dbReference type="InterPro" id="IPR018520">
    <property type="entry name" value="UPP_synth-like_CS"/>
</dbReference>
<feature type="binding site" evidence="2">
    <location>
        <begin position="199"/>
        <end position="201"/>
    </location>
    <ligand>
        <name>substrate</name>
    </ligand>
</feature>
<keyword evidence="2" id="KW-0479">Metal-binding</keyword>
<accession>A0A2I1K6Q8</accession>
<dbReference type="NCBIfam" id="NF011405">
    <property type="entry name" value="PRK14830.1"/>
    <property type="match status" value="1"/>
</dbReference>
<dbReference type="GO" id="GO:0005829">
    <property type="term" value="C:cytosol"/>
    <property type="evidence" value="ECO:0007669"/>
    <property type="project" value="TreeGrafter"/>
</dbReference>
<keyword evidence="2" id="KW-0460">Magnesium</keyword>
<dbReference type="AlphaFoldDB" id="A0A2I1K6Q8"/>
<dbReference type="RefSeq" id="WP_101660186.1">
    <property type="nucleotide sequence ID" value="NZ_PKGZ01000003.1"/>
</dbReference>
<dbReference type="Pfam" id="PF01255">
    <property type="entry name" value="Prenyltransf"/>
    <property type="match status" value="1"/>
</dbReference>
<feature type="binding site" evidence="2">
    <location>
        <position position="27"/>
    </location>
    <ligand>
        <name>substrate</name>
    </ligand>
</feature>
<dbReference type="PANTHER" id="PTHR10291">
    <property type="entry name" value="DEHYDRODOLICHYL DIPHOSPHATE SYNTHASE FAMILY MEMBER"/>
    <property type="match status" value="1"/>
</dbReference>
<reference evidence="3 4" key="1">
    <citation type="submission" date="2017-12" db="EMBL/GenBank/DDBJ databases">
        <title>Phylogenetic diversity of female urinary microbiome.</title>
        <authorList>
            <person name="Thomas-White K."/>
            <person name="Wolfe A.J."/>
        </authorList>
    </citation>
    <scope>NUCLEOTIDE SEQUENCE [LARGE SCALE GENOMIC DNA]</scope>
    <source>
        <strain evidence="3 4">UMB0844</strain>
    </source>
</reference>
<feature type="binding site" evidence="2">
    <location>
        <position position="193"/>
    </location>
    <ligand>
        <name>substrate</name>
    </ligand>
</feature>
<dbReference type="GO" id="GO:0016094">
    <property type="term" value="P:polyprenol biosynthetic process"/>
    <property type="evidence" value="ECO:0007669"/>
    <property type="project" value="TreeGrafter"/>
</dbReference>
<comment type="function">
    <text evidence="2">Catalyzes the condensation of isopentenyl diphosphate (IPP) with allylic pyrophosphates generating different type of terpenoids.</text>
</comment>
<feature type="binding site" evidence="2">
    <location>
        <position position="71"/>
    </location>
    <ligand>
        <name>substrate</name>
    </ligand>
</feature>
<dbReference type="HAMAP" id="MF_01139">
    <property type="entry name" value="ISPT"/>
    <property type="match status" value="1"/>
</dbReference>
<dbReference type="PANTHER" id="PTHR10291:SF0">
    <property type="entry name" value="DEHYDRODOLICHYL DIPHOSPHATE SYNTHASE 2"/>
    <property type="match status" value="1"/>
</dbReference>
<dbReference type="FunFam" id="3.40.1180.10:FF:000001">
    <property type="entry name" value="(2E,6E)-farnesyl-diphosphate-specific ditrans,polycis-undecaprenyl-diphosphate synthase"/>
    <property type="match status" value="1"/>
</dbReference>
<feature type="binding site" evidence="2">
    <location>
        <position position="73"/>
    </location>
    <ligand>
        <name>substrate</name>
    </ligand>
</feature>
<dbReference type="EC" id="2.5.1.-" evidence="2"/>
<comment type="subunit">
    <text evidence="2">Homodimer.</text>
</comment>
<feature type="binding site" evidence="2">
    <location>
        <position position="35"/>
    </location>
    <ligand>
        <name>substrate</name>
    </ligand>
</feature>
<evidence type="ECO:0000313" key="3">
    <source>
        <dbReference type="EMBL" id="PKY91318.1"/>
    </source>
</evidence>
<dbReference type="GO" id="GO:0008834">
    <property type="term" value="F:ditrans,polycis-undecaprenyl-diphosphate synthase [(2E,6E)-farnesyl-diphosphate specific] activity"/>
    <property type="evidence" value="ECO:0007669"/>
    <property type="project" value="TreeGrafter"/>
</dbReference>
<feature type="binding site" evidence="2">
    <location>
        <begin position="23"/>
        <end position="26"/>
    </location>
    <ligand>
        <name>substrate</name>
    </ligand>
</feature>
<sequence length="246" mass="28028">MTETVRFNPNGEIPNHVAIIMDGNGRWAKERGLKRTAGHREGLRAIKRVVVAAAKLQIKVVTVYAFSTENWKRPKSEVAYIMQLPGLLQDELLPELMANNVKVQIMGKEEHIPIYTKHTIKQVVQTTQNNTGLILNIAFNYGGRDEIVQATKEICQEVRDGKLTLDQVDETTLSAHLKTACLREFADPDLLIRSSGEVRLSNFLLWQLAYAEMYFTSVKWPDFDEETFLDCLAAYQERNRRYGGLS</sequence>
<evidence type="ECO:0000313" key="4">
    <source>
        <dbReference type="Proteomes" id="UP000234775"/>
    </source>
</evidence>
<feature type="binding site" evidence="2">
    <location>
        <position position="39"/>
    </location>
    <ligand>
        <name>substrate</name>
    </ligand>
</feature>
<evidence type="ECO:0000256" key="1">
    <source>
        <dbReference type="ARBA" id="ARBA00022679"/>
    </source>
</evidence>
<keyword evidence="4" id="KW-1185">Reference proteome</keyword>
<keyword evidence="1 2" id="KW-0808">Transferase</keyword>
<gene>
    <name evidence="3" type="ORF">CYJ27_04370</name>
</gene>